<evidence type="ECO:0000259" key="7">
    <source>
        <dbReference type="PROSITE" id="PS51194"/>
    </source>
</evidence>
<keyword evidence="1" id="KW-0677">Repeat</keyword>
<dbReference type="InterPro" id="IPR027417">
    <property type="entry name" value="P-loop_NTPase"/>
</dbReference>
<dbReference type="PROSITE" id="PS51194">
    <property type="entry name" value="HELICASE_CTER"/>
    <property type="match status" value="1"/>
</dbReference>
<evidence type="ECO:0000256" key="1">
    <source>
        <dbReference type="ARBA" id="ARBA00022737"/>
    </source>
</evidence>
<dbReference type="PANTHER" id="PTHR12131">
    <property type="entry name" value="ATP-DEPENDENT RNA AND DNA HELICASE"/>
    <property type="match status" value="1"/>
</dbReference>
<keyword evidence="5" id="KW-0067">ATP-binding</keyword>
<dbReference type="EMBL" id="JADFTS010000001">
    <property type="protein sequence ID" value="KAF9624657.1"/>
    <property type="molecule type" value="Genomic_DNA"/>
</dbReference>
<evidence type="ECO:0000256" key="6">
    <source>
        <dbReference type="PROSITE-ProRule" id="PRU00708"/>
    </source>
</evidence>
<dbReference type="InterPro" id="IPR001650">
    <property type="entry name" value="Helicase_C-like"/>
</dbReference>
<dbReference type="GO" id="GO:0016787">
    <property type="term" value="F:hydrolase activity"/>
    <property type="evidence" value="ECO:0007669"/>
    <property type="project" value="UniProtKB-KW"/>
</dbReference>
<accession>A0A835IXW4</accession>
<evidence type="ECO:0000313" key="8">
    <source>
        <dbReference type="EMBL" id="KAF9624657.1"/>
    </source>
</evidence>
<dbReference type="SMART" id="SM00490">
    <property type="entry name" value="HELICc"/>
    <property type="match status" value="1"/>
</dbReference>
<evidence type="ECO:0000313" key="9">
    <source>
        <dbReference type="Proteomes" id="UP000631114"/>
    </source>
</evidence>
<dbReference type="Pfam" id="PF00271">
    <property type="entry name" value="Helicase_C"/>
    <property type="match status" value="1"/>
</dbReference>
<keyword evidence="3" id="KW-0378">Hydrolase</keyword>
<dbReference type="Gene3D" id="1.25.40.10">
    <property type="entry name" value="Tetratricopeptide repeat domain"/>
    <property type="match status" value="1"/>
</dbReference>
<evidence type="ECO:0000256" key="2">
    <source>
        <dbReference type="ARBA" id="ARBA00022741"/>
    </source>
</evidence>
<gene>
    <name evidence="8" type="ORF">IFM89_012703</name>
</gene>
<feature type="repeat" description="PPR" evidence="6">
    <location>
        <begin position="79"/>
        <end position="114"/>
    </location>
</feature>
<protein>
    <recommendedName>
        <fullName evidence="7">Helicase C-terminal domain-containing protein</fullName>
    </recommendedName>
</protein>
<evidence type="ECO:0000256" key="5">
    <source>
        <dbReference type="ARBA" id="ARBA00022840"/>
    </source>
</evidence>
<dbReference type="GO" id="GO:0070478">
    <property type="term" value="P:nuclear-transcribed mRNA catabolic process, 3'-5' exonucleolytic nonsense-mediated decay"/>
    <property type="evidence" value="ECO:0007669"/>
    <property type="project" value="TreeGrafter"/>
</dbReference>
<sequence>MTSNGCEPDAVTYRTLISGLCKAGRVEIAGKLLRTVKMKGMSVAPQSYNPIIQALFKRQRTEEAMRLFREMMKNAEAPDAVTYKIVFRGLCCGGGPIKEAIDFMVEMTEKGYLPEFSSFSMLAEGLCALSMEDTLVKLVDQVMKKANFSASELSMVMGFLKIRKFQDALATFDRLLSSRKPRKLYRYLRLEIPYGILRQGICSQLFGSFLAGKGAMQLFKAGIKGLLQGVAAHHTGCLPLWKSFIEQLFLKGLVKIVFATETLAAGINMPARTAVITSLSKRNETGRIQLCSSELLQMAGRAGRRGTDDRGHVVLIQTPYEGAEEGCKLFYGAKVTRGLKDKDDSKVSQAGRTLEEARKLVEQSFGNYVGSITGTQSNTERD</sequence>
<feature type="domain" description="Helicase C-terminal" evidence="7">
    <location>
        <begin position="154"/>
        <end position="355"/>
    </location>
</feature>
<dbReference type="Gene3D" id="3.40.50.300">
    <property type="entry name" value="P-loop containing nucleotide triphosphate hydrolases"/>
    <property type="match status" value="1"/>
</dbReference>
<dbReference type="PANTHER" id="PTHR12131:SF1">
    <property type="entry name" value="ATP-DEPENDENT RNA HELICASE SUPV3L1, MITOCHONDRIAL-RELATED"/>
    <property type="match status" value="1"/>
</dbReference>
<dbReference type="NCBIfam" id="TIGR00756">
    <property type="entry name" value="PPR"/>
    <property type="match status" value="2"/>
</dbReference>
<proteinExistence type="predicted"/>
<dbReference type="AlphaFoldDB" id="A0A835IXW4"/>
<dbReference type="InterPro" id="IPR002885">
    <property type="entry name" value="PPR_rpt"/>
</dbReference>
<evidence type="ECO:0000256" key="3">
    <source>
        <dbReference type="ARBA" id="ARBA00022801"/>
    </source>
</evidence>
<dbReference type="Proteomes" id="UP000631114">
    <property type="component" value="Unassembled WGS sequence"/>
</dbReference>
<keyword evidence="9" id="KW-1185">Reference proteome</keyword>
<dbReference type="GO" id="GO:0004386">
    <property type="term" value="F:helicase activity"/>
    <property type="evidence" value="ECO:0007669"/>
    <property type="project" value="UniProtKB-KW"/>
</dbReference>
<dbReference type="OrthoDB" id="1714785at2759"/>
<dbReference type="InterPro" id="IPR011990">
    <property type="entry name" value="TPR-like_helical_dom_sf"/>
</dbReference>
<dbReference type="PROSITE" id="PS51375">
    <property type="entry name" value="PPR"/>
    <property type="match status" value="3"/>
</dbReference>
<keyword evidence="4" id="KW-0347">Helicase</keyword>
<dbReference type="InterPro" id="IPR050699">
    <property type="entry name" value="RNA-DNA_Helicase"/>
</dbReference>
<keyword evidence="2" id="KW-0547">Nucleotide-binding</keyword>
<dbReference type="SUPFAM" id="SSF52540">
    <property type="entry name" value="P-loop containing nucleoside triphosphate hydrolases"/>
    <property type="match status" value="1"/>
</dbReference>
<dbReference type="Pfam" id="PF13041">
    <property type="entry name" value="PPR_2"/>
    <property type="match status" value="1"/>
</dbReference>
<dbReference type="CDD" id="cd18795">
    <property type="entry name" value="SF2_C_Ski2"/>
    <property type="match status" value="1"/>
</dbReference>
<comment type="caution">
    <text evidence="8">The sequence shown here is derived from an EMBL/GenBank/DDBJ whole genome shotgun (WGS) entry which is preliminary data.</text>
</comment>
<organism evidence="8 9">
    <name type="scientific">Coptis chinensis</name>
    <dbReference type="NCBI Taxonomy" id="261450"/>
    <lineage>
        <taxon>Eukaryota</taxon>
        <taxon>Viridiplantae</taxon>
        <taxon>Streptophyta</taxon>
        <taxon>Embryophyta</taxon>
        <taxon>Tracheophyta</taxon>
        <taxon>Spermatophyta</taxon>
        <taxon>Magnoliopsida</taxon>
        <taxon>Ranunculales</taxon>
        <taxon>Ranunculaceae</taxon>
        <taxon>Coptidoideae</taxon>
        <taxon>Coptis</taxon>
    </lineage>
</organism>
<dbReference type="Pfam" id="PF12854">
    <property type="entry name" value="PPR_1"/>
    <property type="match status" value="1"/>
</dbReference>
<reference evidence="8 9" key="1">
    <citation type="submission" date="2020-10" db="EMBL/GenBank/DDBJ databases">
        <title>The Coptis chinensis genome and diversification of protoberbering-type alkaloids.</title>
        <authorList>
            <person name="Wang B."/>
            <person name="Shu S."/>
            <person name="Song C."/>
            <person name="Liu Y."/>
        </authorList>
    </citation>
    <scope>NUCLEOTIDE SEQUENCE [LARGE SCALE GENOMIC DNA]</scope>
    <source>
        <strain evidence="8">HL-2020</strain>
        <tissue evidence="8">Leaf</tissue>
    </source>
</reference>
<evidence type="ECO:0000256" key="4">
    <source>
        <dbReference type="ARBA" id="ARBA00022806"/>
    </source>
</evidence>
<feature type="repeat" description="PPR" evidence="6">
    <location>
        <begin position="44"/>
        <end position="78"/>
    </location>
</feature>
<name>A0A835IXW4_9MAGN</name>
<dbReference type="GO" id="GO:0055087">
    <property type="term" value="C:Ski complex"/>
    <property type="evidence" value="ECO:0007669"/>
    <property type="project" value="TreeGrafter"/>
</dbReference>
<feature type="repeat" description="PPR" evidence="6">
    <location>
        <begin position="9"/>
        <end position="43"/>
    </location>
</feature>
<dbReference type="GO" id="GO:0005524">
    <property type="term" value="F:ATP binding"/>
    <property type="evidence" value="ECO:0007669"/>
    <property type="project" value="UniProtKB-KW"/>
</dbReference>